<keyword evidence="1" id="KW-0732">Signal</keyword>
<evidence type="ECO:0000256" key="1">
    <source>
        <dbReference type="SAM" id="SignalP"/>
    </source>
</evidence>
<dbReference type="AlphaFoldDB" id="A0A914YV57"/>
<reference evidence="3" key="1">
    <citation type="submission" date="2022-11" db="UniProtKB">
        <authorList>
            <consortium name="WormBaseParasite"/>
        </authorList>
    </citation>
    <scope>IDENTIFICATION</scope>
</reference>
<dbReference type="WBParaSite" id="PSU_v2.g4483.t1">
    <property type="protein sequence ID" value="PSU_v2.g4483.t1"/>
    <property type="gene ID" value="PSU_v2.g4483"/>
</dbReference>
<proteinExistence type="predicted"/>
<feature type="chain" id="PRO_5037241192" evidence="1">
    <location>
        <begin position="21"/>
        <end position="124"/>
    </location>
</feature>
<protein>
    <submittedName>
        <fullName evidence="3">Uncharacterized protein</fullName>
    </submittedName>
</protein>
<organism evidence="2 3">
    <name type="scientific">Panagrolaimus superbus</name>
    <dbReference type="NCBI Taxonomy" id="310955"/>
    <lineage>
        <taxon>Eukaryota</taxon>
        <taxon>Metazoa</taxon>
        <taxon>Ecdysozoa</taxon>
        <taxon>Nematoda</taxon>
        <taxon>Chromadorea</taxon>
        <taxon>Rhabditida</taxon>
        <taxon>Tylenchina</taxon>
        <taxon>Panagrolaimomorpha</taxon>
        <taxon>Panagrolaimoidea</taxon>
        <taxon>Panagrolaimidae</taxon>
        <taxon>Panagrolaimus</taxon>
    </lineage>
</organism>
<evidence type="ECO:0000313" key="2">
    <source>
        <dbReference type="Proteomes" id="UP000887577"/>
    </source>
</evidence>
<name>A0A914YV57_9BILA</name>
<keyword evidence="2" id="KW-1185">Reference proteome</keyword>
<sequence length="124" mass="14422">MFGRLLFLLSVIILFKSIYGIPRRRNEPWTLILCKFADLPYYEPKPPEYFRQWLTEDKNDSIERYFSDVSNGVYTINGSNVVGWITLPYSQKDVLRMVNADSAAPIGSDTSFDASFFFHFLSPF</sequence>
<evidence type="ECO:0000313" key="3">
    <source>
        <dbReference type="WBParaSite" id="PSU_v2.g4483.t1"/>
    </source>
</evidence>
<accession>A0A914YV57</accession>
<feature type="signal peptide" evidence="1">
    <location>
        <begin position="1"/>
        <end position="20"/>
    </location>
</feature>
<dbReference type="Proteomes" id="UP000887577">
    <property type="component" value="Unplaced"/>
</dbReference>